<evidence type="ECO:0000256" key="1">
    <source>
        <dbReference type="SAM" id="MobiDB-lite"/>
    </source>
</evidence>
<protein>
    <submittedName>
        <fullName evidence="2">LAMI_0E09054g1_1</fullName>
    </submittedName>
</protein>
<proteinExistence type="predicted"/>
<evidence type="ECO:0000313" key="3">
    <source>
        <dbReference type="Proteomes" id="UP000191024"/>
    </source>
</evidence>
<dbReference type="EMBL" id="LT598465">
    <property type="protein sequence ID" value="SCU92164.1"/>
    <property type="molecule type" value="Genomic_DNA"/>
</dbReference>
<dbReference type="AlphaFoldDB" id="A0A1G4JNA4"/>
<feature type="compositionally biased region" description="Acidic residues" evidence="1">
    <location>
        <begin position="184"/>
        <end position="203"/>
    </location>
</feature>
<evidence type="ECO:0000313" key="2">
    <source>
        <dbReference type="EMBL" id="SCU92164.1"/>
    </source>
</evidence>
<feature type="region of interest" description="Disordered" evidence="1">
    <location>
        <begin position="174"/>
        <end position="256"/>
    </location>
</feature>
<name>A0A1G4JNA4_9SACH</name>
<reference evidence="2 3" key="1">
    <citation type="submission" date="2016-03" db="EMBL/GenBank/DDBJ databases">
        <authorList>
            <person name="Devillers H."/>
        </authorList>
    </citation>
    <scope>NUCLEOTIDE SEQUENCE [LARGE SCALE GENOMIC DNA]</scope>
    <source>
        <strain evidence="2">CBS 11717</strain>
    </source>
</reference>
<dbReference type="OrthoDB" id="4096434at2759"/>
<feature type="compositionally biased region" description="Acidic residues" evidence="1">
    <location>
        <begin position="210"/>
        <end position="219"/>
    </location>
</feature>
<gene>
    <name evidence="2" type="ORF">LAMI_0E09054G</name>
</gene>
<feature type="region of interest" description="Disordered" evidence="1">
    <location>
        <begin position="364"/>
        <end position="399"/>
    </location>
</feature>
<keyword evidence="3" id="KW-1185">Reference proteome</keyword>
<accession>A0A1G4JNA4</accession>
<dbReference type="Proteomes" id="UP000191024">
    <property type="component" value="Chromosome E"/>
</dbReference>
<organism evidence="2 3">
    <name type="scientific">Lachancea mirantina</name>
    <dbReference type="NCBI Taxonomy" id="1230905"/>
    <lineage>
        <taxon>Eukaryota</taxon>
        <taxon>Fungi</taxon>
        <taxon>Dikarya</taxon>
        <taxon>Ascomycota</taxon>
        <taxon>Saccharomycotina</taxon>
        <taxon>Saccharomycetes</taxon>
        <taxon>Saccharomycetales</taxon>
        <taxon>Saccharomycetaceae</taxon>
        <taxon>Lachancea</taxon>
    </lineage>
</organism>
<sequence>MYSGTDEYDLLDNRLVYAEDPQMQLQLQNLEQEELKEPDLDPVLNLYYPMATADPLPDPRVAGPASWSGSAAGSSAGSLFSQASSSYYDMDFYTAVPGSGPVSGSISGSISGSVSGLGPGLGHRLGNAGGYRDERGGALGYEAGLEAAADSGAGGAVSRDRDIARFGFRVATGHGMGIGPGAGADDDDDDDEDAEDDDDDDEADGRLEAEHDDDDEDGSDGLPHLPRQRRFSSRTPSSNTLSSSAAGGGSGGSAAAAAAGAAGSKKVSDSRLSAQGLAEVLNLDSAEEALRRERFILDIFERELHYPLGYKTWVRDTSKDYRTRLLDELHQRVARTYPEYDKPLLETIIRRATYYMMQSRLRRERRAKAKIKRDQERKRDPKRRGSASRAAKIGMPRYNGTAGTAGTAFML</sequence>